<dbReference type="Proteomes" id="UP000317093">
    <property type="component" value="Chromosome"/>
</dbReference>
<keyword evidence="2" id="KW-1185">Reference proteome</keyword>
<dbReference type="KEGG" id="knv:Pan216_50090"/>
<organism evidence="1 2">
    <name type="scientific">Kolteria novifilia</name>
    <dbReference type="NCBI Taxonomy" id="2527975"/>
    <lineage>
        <taxon>Bacteria</taxon>
        <taxon>Pseudomonadati</taxon>
        <taxon>Planctomycetota</taxon>
        <taxon>Planctomycetia</taxon>
        <taxon>Kolteriales</taxon>
        <taxon>Kolteriaceae</taxon>
        <taxon>Kolteria</taxon>
    </lineage>
</organism>
<name>A0A518BAV9_9BACT</name>
<dbReference type="EMBL" id="CP036279">
    <property type="protein sequence ID" value="QDU64120.1"/>
    <property type="molecule type" value="Genomic_DNA"/>
</dbReference>
<gene>
    <name evidence="1" type="ORF">Pan216_50090</name>
</gene>
<evidence type="ECO:0000313" key="1">
    <source>
        <dbReference type="EMBL" id="QDU64120.1"/>
    </source>
</evidence>
<proteinExistence type="predicted"/>
<dbReference type="AlphaFoldDB" id="A0A518BAV9"/>
<sequence>MNEDTMKRVASVYLQPIYDDADGEIYDHVNAVRSARNEQATAQARDQLFACFDRLLARPDVDFGCQVFNRVAELDAKPFERSALRGWVDNVIRRLENLEQQAALVIAIFVPFVDDDDPDGIEDQQAEWLFGQLGDPRTEWVVFLTYASINIELYAQRMHHHYEHYRRRMRTKGIDKPEFPNDCLRRWEATSPHMQED</sequence>
<evidence type="ECO:0000313" key="2">
    <source>
        <dbReference type="Proteomes" id="UP000317093"/>
    </source>
</evidence>
<accession>A0A518BAV9</accession>
<protein>
    <submittedName>
        <fullName evidence="1">Uncharacterized protein</fullName>
    </submittedName>
</protein>
<reference evidence="1 2" key="1">
    <citation type="submission" date="2019-02" db="EMBL/GenBank/DDBJ databases">
        <title>Deep-cultivation of Planctomycetes and their phenomic and genomic characterization uncovers novel biology.</title>
        <authorList>
            <person name="Wiegand S."/>
            <person name="Jogler M."/>
            <person name="Boedeker C."/>
            <person name="Pinto D."/>
            <person name="Vollmers J."/>
            <person name="Rivas-Marin E."/>
            <person name="Kohn T."/>
            <person name="Peeters S.H."/>
            <person name="Heuer A."/>
            <person name="Rast P."/>
            <person name="Oberbeckmann S."/>
            <person name="Bunk B."/>
            <person name="Jeske O."/>
            <person name="Meyerdierks A."/>
            <person name="Storesund J.E."/>
            <person name="Kallscheuer N."/>
            <person name="Luecker S."/>
            <person name="Lage O.M."/>
            <person name="Pohl T."/>
            <person name="Merkel B.J."/>
            <person name="Hornburger P."/>
            <person name="Mueller R.-W."/>
            <person name="Bruemmer F."/>
            <person name="Labrenz M."/>
            <person name="Spormann A.M."/>
            <person name="Op den Camp H."/>
            <person name="Overmann J."/>
            <person name="Amann R."/>
            <person name="Jetten M.S.M."/>
            <person name="Mascher T."/>
            <person name="Medema M.H."/>
            <person name="Devos D.P."/>
            <person name="Kaster A.-K."/>
            <person name="Ovreas L."/>
            <person name="Rohde M."/>
            <person name="Galperin M.Y."/>
            <person name="Jogler C."/>
        </authorList>
    </citation>
    <scope>NUCLEOTIDE SEQUENCE [LARGE SCALE GENOMIC DNA]</scope>
    <source>
        <strain evidence="1 2">Pan216</strain>
    </source>
</reference>